<dbReference type="Proteomes" id="UP000032274">
    <property type="component" value="Unassembled WGS sequence"/>
</dbReference>
<feature type="compositionally biased region" description="Basic and acidic residues" evidence="1">
    <location>
        <begin position="34"/>
        <end position="58"/>
    </location>
</feature>
<name>A0AA40JPW5_STAAU</name>
<sequence length="78" mass="8337">PLGGTVAGLEIGPEQDAEREVDKGGGKRQPAGRLRVDEQAGDRGERGHRQHDGEDREAAHRAITQVSAAVRPISMMKA</sequence>
<dbReference type="AlphaFoldDB" id="A0AA40JPW5"/>
<feature type="region of interest" description="Disordered" evidence="1">
    <location>
        <begin position="1"/>
        <end position="58"/>
    </location>
</feature>
<dbReference type="EMBL" id="JXIG01000259">
    <property type="protein sequence ID" value="KIU01523.1"/>
    <property type="molecule type" value="Genomic_DNA"/>
</dbReference>
<comment type="caution">
    <text evidence="2">The sequence shown here is derived from an EMBL/GenBank/DDBJ whole genome shotgun (WGS) entry which is preliminary data.</text>
</comment>
<feature type="non-terminal residue" evidence="2">
    <location>
        <position position="1"/>
    </location>
</feature>
<evidence type="ECO:0000256" key="1">
    <source>
        <dbReference type="SAM" id="MobiDB-lite"/>
    </source>
</evidence>
<evidence type="ECO:0000313" key="2">
    <source>
        <dbReference type="EMBL" id="KIU01523.1"/>
    </source>
</evidence>
<proteinExistence type="predicted"/>
<reference evidence="2 3" key="1">
    <citation type="submission" date="2015-01" db="EMBL/GenBank/DDBJ databases">
        <title>Characterization of Swiss Staphylococcus aureus strains involved in food poisoning.</title>
        <authorList>
            <person name="Crovadore J."/>
            <person name="Chablais R."/>
            <person name="Tonacini J."/>
            <person name="Schnyder B."/>
            <person name="Lefort F."/>
        </authorList>
    </citation>
    <scope>NUCLEOTIDE SEQUENCE [LARGE SCALE GENOMIC DNA]</scope>
    <source>
        <strain evidence="2 3">SA-120</strain>
    </source>
</reference>
<protein>
    <submittedName>
        <fullName evidence="2">Uncharacterized protein</fullName>
    </submittedName>
</protein>
<gene>
    <name evidence="2" type="ORF">QU38_01185</name>
</gene>
<organism evidence="2 3">
    <name type="scientific">Staphylococcus aureus</name>
    <dbReference type="NCBI Taxonomy" id="1280"/>
    <lineage>
        <taxon>Bacteria</taxon>
        <taxon>Bacillati</taxon>
        <taxon>Bacillota</taxon>
        <taxon>Bacilli</taxon>
        <taxon>Bacillales</taxon>
        <taxon>Staphylococcaceae</taxon>
        <taxon>Staphylococcus</taxon>
    </lineage>
</organism>
<feature type="compositionally biased region" description="Basic and acidic residues" evidence="1">
    <location>
        <begin position="16"/>
        <end position="25"/>
    </location>
</feature>
<evidence type="ECO:0000313" key="3">
    <source>
        <dbReference type="Proteomes" id="UP000032274"/>
    </source>
</evidence>
<accession>A0AA40JPW5</accession>